<reference evidence="2 3" key="1">
    <citation type="submission" date="2020-02" db="EMBL/GenBank/DDBJ databases">
        <title>Whole genome sequence of Halogeometricum borinquense strain wsp4.</title>
        <authorList>
            <person name="Verma D.K."/>
            <person name="Gopal K."/>
            <person name="Prasad E.S."/>
        </authorList>
    </citation>
    <scope>NUCLEOTIDE SEQUENCE [LARGE SCALE GENOMIC DNA]</scope>
    <source>
        <strain evidence="3">wsp4</strain>
    </source>
</reference>
<evidence type="ECO:0000313" key="3">
    <source>
        <dbReference type="Proteomes" id="UP000465846"/>
    </source>
</evidence>
<dbReference type="GeneID" id="44080647"/>
<accession>A0A6C0UND8</accession>
<evidence type="ECO:0000313" key="2">
    <source>
        <dbReference type="EMBL" id="QIB75409.1"/>
    </source>
</evidence>
<feature type="region of interest" description="Disordered" evidence="1">
    <location>
        <begin position="1"/>
        <end position="34"/>
    </location>
</feature>
<feature type="compositionally biased region" description="Low complexity" evidence="1">
    <location>
        <begin position="15"/>
        <end position="24"/>
    </location>
</feature>
<evidence type="ECO:0000256" key="1">
    <source>
        <dbReference type="SAM" id="MobiDB-lite"/>
    </source>
</evidence>
<dbReference type="RefSeq" id="WP_163487189.1">
    <property type="nucleotide sequence ID" value="NZ_CP048739.1"/>
</dbReference>
<sequence length="64" mass="7073">MSTHTRHATEPKPTPETTTTTHPPNSAERSESWVARCQSQFDAGCTDRLHNLADDENHAMPDGV</sequence>
<organism evidence="2 3">
    <name type="scientific">Halogeometricum borinquense</name>
    <dbReference type="NCBI Taxonomy" id="60847"/>
    <lineage>
        <taxon>Archaea</taxon>
        <taxon>Methanobacteriati</taxon>
        <taxon>Methanobacteriota</taxon>
        <taxon>Stenosarchaea group</taxon>
        <taxon>Halobacteria</taxon>
        <taxon>Halobacteriales</taxon>
        <taxon>Haloferacaceae</taxon>
        <taxon>Halogeometricum</taxon>
    </lineage>
</organism>
<dbReference type="EMBL" id="CP048739">
    <property type="protein sequence ID" value="QIB75409.1"/>
    <property type="molecule type" value="Genomic_DNA"/>
</dbReference>
<proteinExistence type="predicted"/>
<protein>
    <submittedName>
        <fullName evidence="2">Uncharacterized protein</fullName>
    </submittedName>
</protein>
<dbReference type="Proteomes" id="UP000465846">
    <property type="component" value="Chromosome"/>
</dbReference>
<gene>
    <name evidence="2" type="ORF">G3I44_14560</name>
</gene>
<dbReference type="AlphaFoldDB" id="A0A6C0UND8"/>
<name>A0A6C0UND8_9EURY</name>